<dbReference type="AlphaFoldDB" id="A0A8H2ZG22"/>
<dbReference type="Pfam" id="PF12862">
    <property type="entry name" value="ANAPC5"/>
    <property type="match status" value="1"/>
</dbReference>
<dbReference type="GO" id="GO:0051301">
    <property type="term" value="P:cell division"/>
    <property type="evidence" value="ECO:0007669"/>
    <property type="project" value="UniProtKB-KW"/>
</dbReference>
<evidence type="ECO:0000256" key="5">
    <source>
        <dbReference type="ARBA" id="ARBA00022786"/>
    </source>
</evidence>
<protein>
    <recommendedName>
        <fullName evidence="2">Anaphase-promoting complex subunit 5</fullName>
    </recommendedName>
</protein>
<evidence type="ECO:0000313" key="8">
    <source>
        <dbReference type="EMBL" id="CAB4252889.1"/>
    </source>
</evidence>
<comment type="similarity">
    <text evidence="1">Belongs to the APC5 family.</text>
</comment>
<evidence type="ECO:0000256" key="6">
    <source>
        <dbReference type="ARBA" id="ARBA00023306"/>
    </source>
</evidence>
<comment type="caution">
    <text evidence="8">The sequence shown here is derived from an EMBL/GenBank/DDBJ whole genome shotgun (WGS) entry which is preliminary data.</text>
</comment>
<proteinExistence type="inferred from homology"/>
<evidence type="ECO:0000313" key="9">
    <source>
        <dbReference type="Proteomes" id="UP000644660"/>
    </source>
</evidence>
<evidence type="ECO:0000256" key="3">
    <source>
        <dbReference type="ARBA" id="ARBA00022618"/>
    </source>
</evidence>
<dbReference type="Proteomes" id="UP000644660">
    <property type="component" value="Unassembled WGS sequence"/>
</dbReference>
<dbReference type="GO" id="GO:0005680">
    <property type="term" value="C:anaphase-promoting complex"/>
    <property type="evidence" value="ECO:0007669"/>
    <property type="project" value="InterPro"/>
</dbReference>
<sequence length="641" mass="75258">MDFQVTVSLTPYDLAVLVSIYLHCIQDAKIPWKAFEELICPTIESSFFDPLIDRDSVYNGLTRPLIPNLADIIQRLSDIKGMDTVLVDYINCITSINTLETFYNMLKALNIFCLVKTTEEITERKKLNPSANFVYFTERSFLGKYVVNSLMKIEIGGFEDKNLLLHCFKKFVCEFTQTDIYKSWKSSIHDIRSSLISWGLVSNEYKEDENMIDVFSSFTRNLERNEPPDLMVTTNHLENILDWYLFNLVNETADFKNDPSYRFVQLITDDITLHNKSLFPRIHVIQYLRFLDSNSYDDAFRALHNYFDYVLSQNTDAYFHISSLCLAAFYTHFHDAELAIKSFDEATKVARENRDALTLNLIIVRIIKFIENYPEYSAQFNVKVEQITRFLKSSSDSIDASIFESAYRFDSVTLFRRQDDQISMFEAIYKYSVLSMEQLKSERGLNNLMLFKRNFWNEIGFPSLGNIYDEFTKSSLVVKELDQMYTHLESNNLDVVKRYLKTINFKVLNYNERMRAKILQVRYLRIIGEYDSALVIIEECIKQCVSICSDYRMKTNFETEKCFLFLDADLGSRCLHLATKLFKYNQSTQNGPGMTKCVFILYQILKRDVKIQDAHQLLEQNMVNIMQYSKFREQALSYYND</sequence>
<dbReference type="InterPro" id="IPR026000">
    <property type="entry name" value="Apc5_dom"/>
</dbReference>
<dbReference type="EMBL" id="CAEFZW010000002">
    <property type="protein sequence ID" value="CAB4252889.1"/>
    <property type="molecule type" value="Genomic_DNA"/>
</dbReference>
<dbReference type="GO" id="GO:0031145">
    <property type="term" value="P:anaphase-promoting complex-dependent catabolic process"/>
    <property type="evidence" value="ECO:0007669"/>
    <property type="project" value="TreeGrafter"/>
</dbReference>
<keyword evidence="4" id="KW-0498">Mitosis</keyword>
<dbReference type="PANTHER" id="PTHR12830:SF9">
    <property type="entry name" value="ANAPHASE-PROMOTING COMPLEX SUBUNIT 5"/>
    <property type="match status" value="1"/>
</dbReference>
<keyword evidence="5" id="KW-0833">Ubl conjugation pathway</keyword>
<keyword evidence="3" id="KW-0132">Cell division</keyword>
<gene>
    <name evidence="8" type="ORF">KABA2_02S06798</name>
</gene>
<accession>A0A8H2ZG22</accession>
<feature type="domain" description="Anaphase-promoting complex subunit 5" evidence="7">
    <location>
        <begin position="283"/>
        <end position="372"/>
    </location>
</feature>
<keyword evidence="9" id="KW-1185">Reference proteome</keyword>
<evidence type="ECO:0000256" key="4">
    <source>
        <dbReference type="ARBA" id="ARBA00022776"/>
    </source>
</evidence>
<evidence type="ECO:0000259" key="7">
    <source>
        <dbReference type="Pfam" id="PF12862"/>
    </source>
</evidence>
<evidence type="ECO:0000256" key="2">
    <source>
        <dbReference type="ARBA" id="ARBA00016066"/>
    </source>
</evidence>
<organism evidence="8 9">
    <name type="scientific">Maudiozyma barnettii</name>
    <dbReference type="NCBI Taxonomy" id="61262"/>
    <lineage>
        <taxon>Eukaryota</taxon>
        <taxon>Fungi</taxon>
        <taxon>Dikarya</taxon>
        <taxon>Ascomycota</taxon>
        <taxon>Saccharomycotina</taxon>
        <taxon>Saccharomycetes</taxon>
        <taxon>Saccharomycetales</taxon>
        <taxon>Saccharomycetaceae</taxon>
        <taxon>Maudiozyma</taxon>
    </lineage>
</organism>
<dbReference type="GO" id="GO:0070979">
    <property type="term" value="P:protein K11-linked ubiquitination"/>
    <property type="evidence" value="ECO:0007669"/>
    <property type="project" value="TreeGrafter"/>
</dbReference>
<dbReference type="GO" id="GO:0045842">
    <property type="term" value="P:positive regulation of mitotic metaphase/anaphase transition"/>
    <property type="evidence" value="ECO:0007669"/>
    <property type="project" value="TreeGrafter"/>
</dbReference>
<reference evidence="8 9" key="1">
    <citation type="submission" date="2020-05" db="EMBL/GenBank/DDBJ databases">
        <authorList>
            <person name="Casaregola S."/>
            <person name="Devillers H."/>
            <person name="Grondin C."/>
        </authorList>
    </citation>
    <scope>NUCLEOTIDE SEQUENCE [LARGE SCALE GENOMIC DNA]</scope>
    <source>
        <strain evidence="8 9">CLIB 1767</strain>
    </source>
</reference>
<dbReference type="RefSeq" id="XP_041404927.1">
    <property type="nucleotide sequence ID" value="XM_041548993.1"/>
</dbReference>
<dbReference type="InterPro" id="IPR037679">
    <property type="entry name" value="Apc5"/>
</dbReference>
<keyword evidence="6" id="KW-0131">Cell cycle</keyword>
<name>A0A8H2ZG22_9SACH</name>
<dbReference type="PANTHER" id="PTHR12830">
    <property type="entry name" value="ANAPHASE-PROMOTING COMPLEX SUBUNIT 5"/>
    <property type="match status" value="1"/>
</dbReference>
<dbReference type="GeneID" id="64856030"/>
<evidence type="ECO:0000256" key="1">
    <source>
        <dbReference type="ARBA" id="ARBA00007450"/>
    </source>
</evidence>